<dbReference type="InterPro" id="IPR008490">
    <property type="entry name" value="Transposase_InsH_N"/>
</dbReference>
<gene>
    <name evidence="4" type="ORF">M5X19_26630</name>
</gene>
<protein>
    <submittedName>
        <fullName evidence="4">IS1182 family transposase</fullName>
    </submittedName>
</protein>
<sequence length="466" mass="54148">MLLHSEKENPQMSYEMVCLDMLVPDNHLVRLLQRHIDFSFITDKVKDYYHPTHGRPSIDPIRLFKMMLIGYLFGVRSERQLEQDIIVNNAYRWFLGLSLSDPVPHHSTISWNRHHRFPGSVFQDVFDEVVRLAISHRMVAGRLLATDSTHMQASANINKYTMQELAKAPSAYLEELEQAVNEERKKHGQKELAPDSSEPPKERHMVSKTDPESGYMKRKGKPEGFFYLEHRTVDAKFNIITDSFVTPGNVNDSTVYIDRLQRQQETFGWQENIEAVILDSGYKGAYICKKLEEMSIMGVIAPRKIPARKGIFSKEQFTFDTDKDVYRCPANQEMVYYTTKRTGEKIYRTEGETCKNCPLFTQCTASEERREMGRHVWEVYKEHVTAHSQSEVGRQLYAKRKETIERSFAESKELYGLRRCRLRGRKGVQEQTLMTSVAQNLKRIARHLARLEGSIFASPFRTRCSG</sequence>
<dbReference type="InterPro" id="IPR047629">
    <property type="entry name" value="IS1182_transpos"/>
</dbReference>
<proteinExistence type="predicted"/>
<dbReference type="Proteomes" id="UP001527099">
    <property type="component" value="Unassembled WGS sequence"/>
</dbReference>
<comment type="caution">
    <text evidence="4">The sequence shown here is derived from an EMBL/GenBank/DDBJ whole genome shotgun (WGS) entry which is preliminary data.</text>
</comment>
<feature type="domain" description="Transposase DDE" evidence="3">
    <location>
        <begin position="328"/>
        <end position="444"/>
    </location>
</feature>
<evidence type="ECO:0000256" key="1">
    <source>
        <dbReference type="SAM" id="MobiDB-lite"/>
    </source>
</evidence>
<dbReference type="InterPro" id="IPR025668">
    <property type="entry name" value="Tnp_DDE_dom"/>
</dbReference>
<feature type="domain" description="Transposase InsH N-terminal" evidence="2">
    <location>
        <begin position="18"/>
        <end position="114"/>
    </location>
</feature>
<reference evidence="4 5" key="1">
    <citation type="submission" date="2022-05" db="EMBL/GenBank/DDBJ databases">
        <title>Genome Sequencing of Bee-Associated Microbes.</title>
        <authorList>
            <person name="Dunlap C."/>
        </authorList>
    </citation>
    <scope>NUCLEOTIDE SEQUENCE [LARGE SCALE GENOMIC DNA]</scope>
    <source>
        <strain evidence="4 5">NRRL B-14421</strain>
    </source>
</reference>
<dbReference type="Pfam" id="PF13751">
    <property type="entry name" value="DDE_Tnp_1_6"/>
    <property type="match status" value="1"/>
</dbReference>
<feature type="region of interest" description="Disordered" evidence="1">
    <location>
        <begin position="180"/>
        <end position="217"/>
    </location>
</feature>
<dbReference type="Pfam" id="PF05598">
    <property type="entry name" value="DUF772"/>
    <property type="match status" value="1"/>
</dbReference>
<keyword evidence="5" id="KW-1185">Reference proteome</keyword>
<feature type="compositionally biased region" description="Basic and acidic residues" evidence="1">
    <location>
        <begin position="181"/>
        <end position="211"/>
    </location>
</feature>
<name>A0ABT4GJT0_9BACL</name>
<accession>A0ABT4GJT0</accession>
<dbReference type="EMBL" id="JAMDMX010000099">
    <property type="protein sequence ID" value="MCY9696450.1"/>
    <property type="molecule type" value="Genomic_DNA"/>
</dbReference>
<evidence type="ECO:0000313" key="4">
    <source>
        <dbReference type="EMBL" id="MCY9696450.1"/>
    </source>
</evidence>
<dbReference type="PANTHER" id="PTHR33408">
    <property type="entry name" value="TRANSPOSASE"/>
    <property type="match status" value="1"/>
</dbReference>
<organism evidence="4 5">
    <name type="scientific">Paenibacillus alginolyticus</name>
    <dbReference type="NCBI Taxonomy" id="59839"/>
    <lineage>
        <taxon>Bacteria</taxon>
        <taxon>Bacillati</taxon>
        <taxon>Bacillota</taxon>
        <taxon>Bacilli</taxon>
        <taxon>Bacillales</taxon>
        <taxon>Paenibacillaceae</taxon>
        <taxon>Paenibacillus</taxon>
    </lineage>
</organism>
<evidence type="ECO:0000313" key="5">
    <source>
        <dbReference type="Proteomes" id="UP001527099"/>
    </source>
</evidence>
<dbReference type="NCBIfam" id="NF033551">
    <property type="entry name" value="transpos_IS1182"/>
    <property type="match status" value="1"/>
</dbReference>
<evidence type="ECO:0000259" key="2">
    <source>
        <dbReference type="Pfam" id="PF05598"/>
    </source>
</evidence>
<dbReference type="PANTHER" id="PTHR33408:SF2">
    <property type="entry name" value="TRANSPOSASE DDE DOMAIN-CONTAINING PROTEIN"/>
    <property type="match status" value="1"/>
</dbReference>
<evidence type="ECO:0000259" key="3">
    <source>
        <dbReference type="Pfam" id="PF13751"/>
    </source>
</evidence>